<dbReference type="AlphaFoldDB" id="A0A7Y9S9T5"/>
<gene>
    <name evidence="1" type="ORF">FHU41_002827</name>
</gene>
<dbReference type="RefSeq" id="WP_179390214.1">
    <property type="nucleotide sequence ID" value="NZ_JACBYQ010000002.1"/>
</dbReference>
<protein>
    <submittedName>
        <fullName evidence="1">Alternate signal-mediated exported protein</fullName>
    </submittedName>
</protein>
<evidence type="ECO:0000313" key="2">
    <source>
        <dbReference type="Proteomes" id="UP000521748"/>
    </source>
</evidence>
<sequence length="192" mass="19446">MRRRFIFASLAVVLAFVLLGGAGTAALWRSQTSINPGTVTTGNLVLLNGDSGSQLKNYLFAALSGTAMSPGQSAQAPLTIRNAGTTKFTYGLVGITGNPGDAASVAFQSALTVSIVAVGTAAQCPVNGTAATGTSLYSGPVSSSAQFSAVQTLLPATTGLLCLRVTFNASAPQTSAAGQLALTFNWRADQLR</sequence>
<dbReference type="NCBIfam" id="TIGR04088">
    <property type="entry name" value="cognate_SipW"/>
    <property type="match status" value="1"/>
</dbReference>
<comment type="caution">
    <text evidence="1">The sequence shown here is derived from an EMBL/GenBank/DDBJ whole genome shotgun (WGS) entry which is preliminary data.</text>
</comment>
<organism evidence="1 2">
    <name type="scientific">Psychromicrobium silvestre</name>
    <dbReference type="NCBI Taxonomy" id="1645614"/>
    <lineage>
        <taxon>Bacteria</taxon>
        <taxon>Bacillati</taxon>
        <taxon>Actinomycetota</taxon>
        <taxon>Actinomycetes</taxon>
        <taxon>Micrococcales</taxon>
        <taxon>Micrococcaceae</taxon>
        <taxon>Psychromicrobium</taxon>
    </lineage>
</organism>
<dbReference type="EMBL" id="JACBYQ010000002">
    <property type="protein sequence ID" value="NYE96577.1"/>
    <property type="molecule type" value="Genomic_DNA"/>
</dbReference>
<evidence type="ECO:0000313" key="1">
    <source>
        <dbReference type="EMBL" id="NYE96577.1"/>
    </source>
</evidence>
<proteinExistence type="predicted"/>
<keyword evidence="2" id="KW-1185">Reference proteome</keyword>
<reference evidence="1 2" key="1">
    <citation type="submission" date="2020-07" db="EMBL/GenBank/DDBJ databases">
        <title>Sequencing the genomes of 1000 actinobacteria strains.</title>
        <authorList>
            <person name="Klenk H.-P."/>
        </authorList>
    </citation>
    <scope>NUCLEOTIDE SEQUENCE [LARGE SCALE GENOMIC DNA]</scope>
    <source>
        <strain evidence="1 2">DSM 102047</strain>
    </source>
</reference>
<name>A0A7Y9S9T5_9MICC</name>
<dbReference type="Proteomes" id="UP000521748">
    <property type="component" value="Unassembled WGS sequence"/>
</dbReference>
<accession>A0A7Y9S9T5</accession>
<dbReference type="InterPro" id="IPR023833">
    <property type="entry name" value="Signal_pept_SipW-depend-type"/>
</dbReference>